<dbReference type="AlphaFoldDB" id="A0A0L7T625"/>
<evidence type="ECO:0000256" key="8">
    <source>
        <dbReference type="HAMAP-Rule" id="MF_00837"/>
    </source>
</evidence>
<evidence type="ECO:0000313" key="10">
    <source>
        <dbReference type="EMBL" id="KOC94223.1"/>
    </source>
</evidence>
<feature type="chain" id="PRO_5010591087" description="Lipid A acyltransferase PagP" evidence="8">
    <location>
        <begin position="22"/>
        <end position="194"/>
    </location>
</feature>
<dbReference type="HAMAP" id="MF_00837">
    <property type="entry name" value="PagP_transferase"/>
    <property type="match status" value="1"/>
</dbReference>
<feature type="site" description="Role in the phospholipid gating" evidence="8">
    <location>
        <position position="180"/>
    </location>
</feature>
<keyword evidence="6 8" id="KW-0998">Cell outer membrane</keyword>
<dbReference type="Pfam" id="PF07017">
    <property type="entry name" value="PagP"/>
    <property type="match status" value="1"/>
</dbReference>
<dbReference type="EC" id="2.3.1.251" evidence="8"/>
<evidence type="ECO:0000256" key="7">
    <source>
        <dbReference type="ARBA" id="ARBA00023315"/>
    </source>
</evidence>
<comment type="subcellular location">
    <subcellularLocation>
        <location evidence="1 8">Cell outer membrane</location>
    </subcellularLocation>
</comment>
<evidence type="ECO:0000256" key="3">
    <source>
        <dbReference type="ARBA" id="ARBA00022679"/>
    </source>
</evidence>
<dbReference type="STRING" id="1560201.NG42_06925"/>
<dbReference type="NCBIfam" id="NF008271">
    <property type="entry name" value="PRK11045.1"/>
    <property type="match status" value="1"/>
</dbReference>
<comment type="subunit">
    <text evidence="8">Homodimer.</text>
</comment>
<feature type="active site" evidence="8">
    <location>
        <position position="109"/>
    </location>
</feature>
<comment type="function">
    <text evidence="8">Transfers a fatty acid residue from the sn-1 position of a phospholipid to the N-linked hydroxyfatty acid chain on the proximal unit of lipid A or its precursors.</text>
</comment>
<protein>
    <recommendedName>
        <fullName evidence="8">Lipid A acyltransferase PagP</fullName>
        <ecNumber evidence="8">2.3.1.251</ecNumber>
    </recommendedName>
    <alternativeName>
        <fullName evidence="8">Lipid A acylation protein</fullName>
    </alternativeName>
</protein>
<dbReference type="GO" id="GO:0016746">
    <property type="term" value="F:acyltransferase activity"/>
    <property type="evidence" value="ECO:0007669"/>
    <property type="project" value="UniProtKB-UniRule"/>
</dbReference>
<evidence type="ECO:0000256" key="5">
    <source>
        <dbReference type="ARBA" id="ARBA00023136"/>
    </source>
</evidence>
<organism evidence="9 12">
    <name type="scientific">Winslowiella iniecta</name>
    <dbReference type="NCBI Taxonomy" id="1560201"/>
    <lineage>
        <taxon>Bacteria</taxon>
        <taxon>Pseudomonadati</taxon>
        <taxon>Pseudomonadota</taxon>
        <taxon>Gammaproteobacteria</taxon>
        <taxon>Enterobacterales</taxon>
        <taxon>Erwiniaceae</taxon>
        <taxon>Winslowiella</taxon>
    </lineage>
</organism>
<dbReference type="InterPro" id="IPR009746">
    <property type="entry name" value="LipidA_acyl_PagP"/>
</dbReference>
<gene>
    <name evidence="8" type="primary">pagP</name>
    <name evidence="9" type="ORF">NG42_06925</name>
    <name evidence="10" type="ORF">NG43_06000</name>
</gene>
<dbReference type="Gene3D" id="2.40.160.20">
    <property type="match status" value="1"/>
</dbReference>
<dbReference type="RefSeq" id="WP_052898546.1">
    <property type="nucleotide sequence ID" value="NZ_JRXE01000008.1"/>
</dbReference>
<evidence type="ECO:0000256" key="4">
    <source>
        <dbReference type="ARBA" id="ARBA00022729"/>
    </source>
</evidence>
<comment type="similarity">
    <text evidence="2 8">Belongs to the lipid A palmitoyltransferase family.</text>
</comment>
<dbReference type="EMBL" id="JRXF01000007">
    <property type="protein sequence ID" value="KOC94223.1"/>
    <property type="molecule type" value="Genomic_DNA"/>
</dbReference>
<dbReference type="PATRIC" id="fig|1560201.3.peg.1476"/>
<keyword evidence="5 8" id="KW-0472">Membrane</keyword>
<dbReference type="GO" id="GO:0009279">
    <property type="term" value="C:cell outer membrane"/>
    <property type="evidence" value="ECO:0007669"/>
    <property type="project" value="UniProtKB-SubCell"/>
</dbReference>
<evidence type="ECO:0000256" key="6">
    <source>
        <dbReference type="ARBA" id="ARBA00023237"/>
    </source>
</evidence>
<evidence type="ECO:0000256" key="1">
    <source>
        <dbReference type="ARBA" id="ARBA00004442"/>
    </source>
</evidence>
<accession>A0A0L7T625</accession>
<reference evidence="11 12" key="1">
    <citation type="journal article" date="2015" name="Int. J. Syst. Evol. Microbiol.">
        <title>Erwinia iniecta sp. nov., isolated from Russian wheat aphids (Diuraphis noxia).</title>
        <authorList>
            <person name="Campillo T."/>
            <person name="Luna E."/>
            <person name="Portier P."/>
            <person name="Fischer-Le Saux M."/>
            <person name="Lapitan N."/>
            <person name="Tisserat N.A."/>
            <person name="Leach J.E."/>
        </authorList>
    </citation>
    <scope>NUCLEOTIDE SEQUENCE [LARGE SCALE GENOMIC DNA]</scope>
    <source>
        <strain evidence="9 12">B120</strain>
        <strain evidence="10 11">B149</strain>
    </source>
</reference>
<evidence type="ECO:0000313" key="11">
    <source>
        <dbReference type="Proteomes" id="UP000036851"/>
    </source>
</evidence>
<feature type="signal peptide" evidence="8">
    <location>
        <begin position="1"/>
        <end position="21"/>
    </location>
</feature>
<dbReference type="GO" id="GO:0009245">
    <property type="term" value="P:lipid A biosynthetic process"/>
    <property type="evidence" value="ECO:0007669"/>
    <property type="project" value="UniProtKB-UniRule"/>
</dbReference>
<feature type="site" description="Role in lipopolysaccharide recognition" evidence="8">
    <location>
        <position position="74"/>
    </location>
</feature>
<proteinExistence type="inferred from homology"/>
<comment type="catalytic activity">
    <reaction evidence="8">
        <text>a lipid IVA + a 1,2-diacyl-sn-glycero-3-phosphocholine = a lipid IVB + a 2-acyl-sn-glycero-3-phosphocholine</text>
        <dbReference type="Rhea" id="RHEA:74279"/>
        <dbReference type="ChEBI" id="CHEBI:57643"/>
        <dbReference type="ChEBI" id="CHEBI:57875"/>
        <dbReference type="ChEBI" id="CHEBI:176425"/>
        <dbReference type="ChEBI" id="CHEBI:193143"/>
        <dbReference type="EC" id="2.3.1.251"/>
    </reaction>
</comment>
<keyword evidence="3 8" id="KW-0808">Transferase</keyword>
<evidence type="ECO:0000256" key="2">
    <source>
        <dbReference type="ARBA" id="ARBA00006368"/>
    </source>
</evidence>
<sequence precursor="true">MIKKTSGLLMALFCLSFTVSAEQTDVTAHNGNNASGWWQNVKDNVSETWHNPQYTDVYIPFLSWHNRFMYDSDKTDHYNEMPWGGGIGYSRYTEEGNWHGLFAMVFQDSHREWQPAVGYGWEKGWYLTQNKDARVGLGLAGGITARDDFANYVPLPFVFPILSAGYKNVNLQFTYIPGTYNNGNVLFAWVRYGF</sequence>
<dbReference type="OrthoDB" id="9156803at2"/>
<keyword evidence="4 8" id="KW-0732">Signal</keyword>
<evidence type="ECO:0000313" key="12">
    <source>
        <dbReference type="Proteomes" id="UP000037088"/>
    </source>
</evidence>
<comment type="catalytic activity">
    <reaction evidence="8">
        <text>a lipid A + a 1,2-diacyl-sn-glycero-3-phosphocholine = a hepta-acyl lipid A + a 2-acyl-sn-glycero-3-phosphocholine</text>
        <dbReference type="Rhea" id="RHEA:74275"/>
        <dbReference type="ChEBI" id="CHEBI:57643"/>
        <dbReference type="ChEBI" id="CHEBI:57875"/>
        <dbReference type="ChEBI" id="CHEBI:193141"/>
        <dbReference type="ChEBI" id="CHEBI:193142"/>
        <dbReference type="EC" id="2.3.1.251"/>
    </reaction>
</comment>
<feature type="active site" evidence="8">
    <location>
        <position position="65"/>
    </location>
</feature>
<dbReference type="Proteomes" id="UP000037088">
    <property type="component" value="Unassembled WGS sequence"/>
</dbReference>
<comment type="caution">
    <text evidence="9">The sequence shown here is derived from an EMBL/GenBank/DDBJ whole genome shotgun (WGS) entry which is preliminary data.</text>
</comment>
<dbReference type="SUPFAM" id="SSF56925">
    <property type="entry name" value="OMPA-like"/>
    <property type="match status" value="1"/>
</dbReference>
<name>A0A0L7T625_9GAMM</name>
<comment type="catalytic activity">
    <reaction evidence="8">
        <text>a lipid IIA + a 1,2-diacyl-sn-glycero-3-phosphocholine = a lipid IIB + a 2-acyl-sn-glycero-3-phosphocholine</text>
        <dbReference type="Rhea" id="RHEA:74283"/>
        <dbReference type="ChEBI" id="CHEBI:57643"/>
        <dbReference type="ChEBI" id="CHEBI:57875"/>
        <dbReference type="ChEBI" id="CHEBI:193144"/>
        <dbReference type="ChEBI" id="CHEBI:193145"/>
        <dbReference type="EC" id="2.3.1.251"/>
    </reaction>
</comment>
<feature type="active site" evidence="8">
    <location>
        <position position="108"/>
    </location>
</feature>
<keyword evidence="7 8" id="KW-0012">Acyltransferase</keyword>
<dbReference type="EMBL" id="JRXE01000008">
    <property type="protein sequence ID" value="KOC90798.1"/>
    <property type="molecule type" value="Genomic_DNA"/>
</dbReference>
<keyword evidence="12" id="KW-1185">Reference proteome</keyword>
<evidence type="ECO:0000313" key="9">
    <source>
        <dbReference type="EMBL" id="KOC90798.1"/>
    </source>
</evidence>
<dbReference type="Proteomes" id="UP000036851">
    <property type="component" value="Unassembled WGS sequence"/>
</dbReference>
<dbReference type="InterPro" id="IPR011250">
    <property type="entry name" value="OMP/PagP_B-barrel"/>
</dbReference>